<feature type="transmembrane region" description="Helical" evidence="1">
    <location>
        <begin position="34"/>
        <end position="54"/>
    </location>
</feature>
<dbReference type="EMBL" id="BQKV01000013">
    <property type="protein sequence ID" value="GJN63620.1"/>
    <property type="molecule type" value="Genomic_DNA"/>
</dbReference>
<dbReference type="Proteomes" id="UP001055185">
    <property type="component" value="Unassembled WGS sequence"/>
</dbReference>
<evidence type="ECO:0000313" key="2">
    <source>
        <dbReference type="EMBL" id="GJN63620.1"/>
    </source>
</evidence>
<feature type="transmembrane region" description="Helical" evidence="1">
    <location>
        <begin position="7"/>
        <end position="28"/>
    </location>
</feature>
<sequence>MKKSNFAAMILGTIGIVFFALGMCMALIEDWGLFRQGIVCGVVGLAVLLAALLIWRRMEGKPPIHLSVKTVETILVAVIGALFLGIGMCMTMVFGQMVSGIVIGLVGIAGLLMLIPLTKGFKD</sequence>
<protein>
    <submittedName>
        <fullName evidence="2">Uncharacterized protein</fullName>
    </submittedName>
</protein>
<feature type="transmembrane region" description="Helical" evidence="1">
    <location>
        <begin position="74"/>
        <end position="94"/>
    </location>
</feature>
<evidence type="ECO:0000256" key="1">
    <source>
        <dbReference type="SAM" id="Phobius"/>
    </source>
</evidence>
<feature type="transmembrane region" description="Helical" evidence="1">
    <location>
        <begin position="100"/>
        <end position="118"/>
    </location>
</feature>
<evidence type="ECO:0000313" key="3">
    <source>
        <dbReference type="Proteomes" id="UP001055185"/>
    </source>
</evidence>
<proteinExistence type="predicted"/>
<gene>
    <name evidence="2" type="ORF">JCM17207_02450</name>
</gene>
<dbReference type="RefSeq" id="WP_238315666.1">
    <property type="nucleotide sequence ID" value="NZ_BQKV01000013.1"/>
</dbReference>
<keyword evidence="1" id="KW-0472">Membrane</keyword>
<accession>A0AA37IW92</accession>
<name>A0AA37IW92_9FIRM</name>
<keyword evidence="1" id="KW-1133">Transmembrane helix</keyword>
<organism evidence="2 3">
    <name type="scientific">Faecalibacterium gallinarum</name>
    <dbReference type="NCBI Taxonomy" id="2903556"/>
    <lineage>
        <taxon>Bacteria</taxon>
        <taxon>Bacillati</taxon>
        <taxon>Bacillota</taxon>
        <taxon>Clostridia</taxon>
        <taxon>Eubacteriales</taxon>
        <taxon>Oscillospiraceae</taxon>
        <taxon>Faecalibacterium</taxon>
    </lineage>
</organism>
<keyword evidence="1" id="KW-0812">Transmembrane</keyword>
<comment type="caution">
    <text evidence="2">The sequence shown here is derived from an EMBL/GenBank/DDBJ whole genome shotgun (WGS) entry which is preliminary data.</text>
</comment>
<reference evidence="2" key="1">
    <citation type="journal article" date="2022" name="Int. J. Syst. Evol. Microbiol.">
        <title>Genome-based, phenotypic and chemotaxonomic classification of Faecalibacterium strains: proposal of three novel species Faecalibacterium duncaniae sp. nov., Faecalibacterium hattorii sp. nov. and Faecalibacterium gallinarum sp. nov. .</title>
        <authorList>
            <person name="Sakamoto M."/>
            <person name="Sakurai N."/>
            <person name="Tanno H."/>
            <person name="Iino T."/>
            <person name="Ohkuma M."/>
            <person name="Endo A."/>
        </authorList>
    </citation>
    <scope>NUCLEOTIDE SEQUENCE</scope>
    <source>
        <strain evidence="2">JCM 17207</strain>
    </source>
</reference>
<keyword evidence="3" id="KW-1185">Reference proteome</keyword>
<dbReference type="AlphaFoldDB" id="A0AA37IW92"/>